<keyword evidence="2" id="KW-0378">Hydrolase</keyword>
<dbReference type="Gene3D" id="3.90.230.10">
    <property type="entry name" value="Creatinase/methionine aminopeptidase superfamily"/>
    <property type="match status" value="1"/>
</dbReference>
<dbReference type="EMBL" id="FSQZ01000001">
    <property type="protein sequence ID" value="SIN73201.1"/>
    <property type="molecule type" value="Genomic_DNA"/>
</dbReference>
<dbReference type="InterPro" id="IPR036005">
    <property type="entry name" value="Creatinase/aminopeptidase-like"/>
</dbReference>
<dbReference type="InterPro" id="IPR029149">
    <property type="entry name" value="Creatin/AminoP/Spt16_N"/>
</dbReference>
<dbReference type="Pfam" id="PF01321">
    <property type="entry name" value="Creatinase_N"/>
    <property type="match status" value="1"/>
</dbReference>
<dbReference type="InterPro" id="IPR000587">
    <property type="entry name" value="Creatinase_N"/>
</dbReference>
<dbReference type="InterPro" id="IPR001131">
    <property type="entry name" value="Peptidase_M24B_aminopep-P_CS"/>
</dbReference>
<evidence type="ECO:0000313" key="7">
    <source>
        <dbReference type="Proteomes" id="UP000185093"/>
    </source>
</evidence>
<feature type="domain" description="Peptidase M24" evidence="4">
    <location>
        <begin position="145"/>
        <end position="350"/>
    </location>
</feature>
<dbReference type="PROSITE" id="PS00491">
    <property type="entry name" value="PROLINE_PEPTIDASE"/>
    <property type="match status" value="1"/>
</dbReference>
<dbReference type="Gene3D" id="3.40.350.10">
    <property type="entry name" value="Creatinase/prolidase N-terminal domain"/>
    <property type="match status" value="1"/>
</dbReference>
<comment type="caution">
    <text evidence="6">The sequence shown here is derived from an EMBL/GenBank/DDBJ whole genome shotgun (WGS) entry which is preliminary data.</text>
</comment>
<keyword evidence="6" id="KW-0645">Protease</keyword>
<protein>
    <submittedName>
        <fullName evidence="6">Xaa-Pro aminopeptidase</fullName>
    </submittedName>
</protein>
<keyword evidence="7" id="KW-1185">Reference proteome</keyword>
<dbReference type="InterPro" id="IPR000994">
    <property type="entry name" value="Pept_M24"/>
</dbReference>
<keyword evidence="6" id="KW-0031">Aminopeptidase</keyword>
<evidence type="ECO:0000259" key="4">
    <source>
        <dbReference type="Pfam" id="PF00557"/>
    </source>
</evidence>
<dbReference type="InterPro" id="IPR050659">
    <property type="entry name" value="Peptidase_M24B"/>
</dbReference>
<dbReference type="PANTHER" id="PTHR46112:SF3">
    <property type="entry name" value="AMINOPEPTIDASE YPDF"/>
    <property type="match status" value="1"/>
</dbReference>
<keyword evidence="1 3" id="KW-0479">Metal-binding</keyword>
<evidence type="ECO:0000256" key="2">
    <source>
        <dbReference type="ARBA" id="ARBA00022801"/>
    </source>
</evidence>
<dbReference type="SUPFAM" id="SSF53092">
    <property type="entry name" value="Creatinase/prolidase N-terminal domain"/>
    <property type="match status" value="1"/>
</dbReference>
<dbReference type="GO" id="GO:0004177">
    <property type="term" value="F:aminopeptidase activity"/>
    <property type="evidence" value="ECO:0007669"/>
    <property type="project" value="UniProtKB-KW"/>
</dbReference>
<proteinExistence type="inferred from homology"/>
<evidence type="ECO:0000313" key="6">
    <source>
        <dbReference type="EMBL" id="SIN73201.1"/>
    </source>
</evidence>
<dbReference type="Proteomes" id="UP000185093">
    <property type="component" value="Unassembled WGS sequence"/>
</dbReference>
<evidence type="ECO:0000259" key="5">
    <source>
        <dbReference type="Pfam" id="PF01321"/>
    </source>
</evidence>
<dbReference type="PANTHER" id="PTHR46112">
    <property type="entry name" value="AMINOPEPTIDASE"/>
    <property type="match status" value="1"/>
</dbReference>
<gene>
    <name evidence="6" type="ORF">SAMN05444368_1575</name>
</gene>
<sequence length="369" mass="40980">MMNRNLILDRHSRVGKSLWPNGIDAVVLFNIEGVGWEDLYYFSGFRGTSGVLIFGPRERFLITDGRYILQAREQSPFTVIDKGNNEDIALVESLLRDLGAKTIGINAKTLPSYLYLKLARLGFELVDVSDALAVCRRKKSQEEVELIKKAAEQASKAFLNILNDIRPGIKETEVAARLEYEMRLLGAEGGWGDTGFIVASGERSALPHGRPTLREWQKGEWATIDFGARYEGYVSDITRNVYIGSPSKKAVEIHSLLCMAHIEAVSRIKPGVAARDVDAAARQILANRGLDKYFTHSLGHGIGLEVHEMPRLSSRSTDVLEEGDVVTVEPGVYMEGYGGMRVEDDYLVTDKGAQRLTADIPMELFVVMV</sequence>
<evidence type="ECO:0000256" key="1">
    <source>
        <dbReference type="ARBA" id="ARBA00022723"/>
    </source>
</evidence>
<comment type="similarity">
    <text evidence="3">Belongs to the peptidase M24B family.</text>
</comment>
<accession>A0ABY1JEH7</accession>
<organism evidence="6 7">
    <name type="scientific">Acetomicrobium flavidum</name>
    <dbReference type="NCBI Taxonomy" id="49896"/>
    <lineage>
        <taxon>Bacteria</taxon>
        <taxon>Thermotogati</taxon>
        <taxon>Synergistota</taxon>
        <taxon>Synergistia</taxon>
        <taxon>Synergistales</taxon>
        <taxon>Acetomicrobiaceae</taxon>
        <taxon>Acetomicrobium</taxon>
    </lineage>
</organism>
<dbReference type="SUPFAM" id="SSF55920">
    <property type="entry name" value="Creatinase/aminopeptidase"/>
    <property type="match status" value="1"/>
</dbReference>
<feature type="domain" description="Creatinase N-terminal" evidence="5">
    <location>
        <begin position="10"/>
        <end position="136"/>
    </location>
</feature>
<reference evidence="6 7" key="1">
    <citation type="submission" date="2016-11" db="EMBL/GenBank/DDBJ databases">
        <authorList>
            <person name="Varghese N."/>
            <person name="Submissions S."/>
        </authorList>
    </citation>
    <scope>NUCLEOTIDE SEQUENCE [LARGE SCALE GENOMIC DNA]</scope>
    <source>
        <strain evidence="6 7">DSM 20664</strain>
    </source>
</reference>
<dbReference type="Pfam" id="PF00557">
    <property type="entry name" value="Peptidase_M24"/>
    <property type="match status" value="1"/>
</dbReference>
<evidence type="ECO:0000256" key="3">
    <source>
        <dbReference type="RuleBase" id="RU000590"/>
    </source>
</evidence>
<name>A0ABY1JEH7_9BACT</name>